<feature type="region of interest" description="Disordered" evidence="7">
    <location>
        <begin position="1087"/>
        <end position="1115"/>
    </location>
</feature>
<protein>
    <recommendedName>
        <fullName evidence="12">UBP-type domain-containing protein</fullName>
    </recommendedName>
</protein>
<dbReference type="SMART" id="SM00290">
    <property type="entry name" value="ZnF_UBP"/>
    <property type="match status" value="1"/>
</dbReference>
<dbReference type="GO" id="GO:0061630">
    <property type="term" value="F:ubiquitin protein ligase activity"/>
    <property type="evidence" value="ECO:0007669"/>
    <property type="project" value="TreeGrafter"/>
</dbReference>
<evidence type="ECO:0000313" key="10">
    <source>
        <dbReference type="EMBL" id="KAK0395472.1"/>
    </source>
</evidence>
<evidence type="ECO:0000313" key="11">
    <source>
        <dbReference type="Proteomes" id="UP001175271"/>
    </source>
</evidence>
<dbReference type="GO" id="GO:0016567">
    <property type="term" value="P:protein ubiquitination"/>
    <property type="evidence" value="ECO:0007669"/>
    <property type="project" value="TreeGrafter"/>
</dbReference>
<accession>A0AA39H0G8</accession>
<evidence type="ECO:0000256" key="4">
    <source>
        <dbReference type="ARBA" id="ARBA00048287"/>
    </source>
</evidence>
<dbReference type="CDD" id="cd16457">
    <property type="entry name" value="RING-H2_BRAP2"/>
    <property type="match status" value="1"/>
</dbReference>
<dbReference type="Pfam" id="PF13639">
    <property type="entry name" value="zf-RING_2"/>
    <property type="match status" value="1"/>
</dbReference>
<dbReference type="InterPro" id="IPR001607">
    <property type="entry name" value="Znf_UBP"/>
</dbReference>
<dbReference type="SUPFAM" id="SSF52768">
    <property type="entry name" value="Arginase/deacetylase"/>
    <property type="match status" value="1"/>
</dbReference>
<feature type="domain" description="RING-type" evidence="8">
    <location>
        <begin position="792"/>
        <end position="829"/>
    </location>
</feature>
<comment type="caution">
    <text evidence="10">The sequence shown here is derived from an EMBL/GenBank/DDBJ whole genome shotgun (WGS) entry which is preliminary data.</text>
</comment>
<dbReference type="Gene3D" id="3.40.800.20">
    <property type="entry name" value="Histone deacetylase domain"/>
    <property type="match status" value="1"/>
</dbReference>
<evidence type="ECO:0000256" key="5">
    <source>
        <dbReference type="PROSITE-ProRule" id="PRU00502"/>
    </source>
</evidence>
<keyword evidence="3" id="KW-0862">Zinc</keyword>
<keyword evidence="11" id="KW-1185">Reference proteome</keyword>
<sequence length="1115" mass="126195">MSTTTLVTNRAMLAHRCEWDANNIERPSRLKVILDCLDKGEVCDGFTRVEGESADIDDILLVQTKEYVAKIEEVCGKSIDEMENYCAHNEDIYLNESTFKCALMSAGSSIQAMKAVLGKRGHNSFAAVRPPGHHAWQDAGCGFCIFNNVAISLQLGCQRVLILDWDVHAGQGTQYCIAGEEQIQLISSHRYEEGRFWPQLPESGIRNKYPNTINLPLNEVGAGDAEYIYFLNRLILPVISDFKPELILLSCGFDAALGDPEGEMKITPAGYGTMLGHLAAMQIPLCVLLEGGYFLESVKESFKFCMEALRPPLPLALEPPKESFKDQVLRTMIMHQGKFPIVERLIHVLQKCRALENQAEIEVPLCEYFGEREYGTPPYPTRNVYKPRPEGVESHFRDLIKELVLHYDELRAETNWNAEPFYITGQDNVITLRGKDQETTITNATQEEVALLFFTVVQELQTDFRRTKIVVNGSELPFPVTLDDLQKQLKIRAGSVDAKADQKMAEFLRALRRNPQRFSDLRMLADVIPISVKLEIVRGAPFVDISPSEGPSKKVEQVPTVPVWNMPPKRRNKKSASRSETSAGAPLAPPVKMQHSGTDNVTLDKDACMGRRTYSEVVVETIKPTQQPSSSRKVMASCLAQPSRGSSEPAAVVEKIAYYCGNPTVEKTTGLLHFYKKSDNDVVLDEELNMLCMLAVPATITCQDLIDFVTPQMEKIMEMKIIRDSTPNQYMVLLKMRSHVDACSFFYEYNGRNFWEHDENVCSLVFVERVESISADDKGSLPFSSLTELPTCAVCLERMDDDVLTILCNHSFHARCLKQWTDYTCPVCRYLQTPEVTREQPCNDCDKTSDLWMCLICGNIGCGRYAEAHAYQHFLKTQHTYTLEVGGDKVWDYAGDNYVHRLIQVGSENKFAEIEHNACGREDGDKNVEKLQVEYACLMTNQLETQRHFFEEKMRQTEERLKAESKVIQSQIGSLSGELNEVREQNENLKKKVKELTHEKSAVEKKNNNVTTKLEKTQLELEEERVVTKVLRADIEKLHKKIEQLETSNAATKAACLQEMNEYQEQIRDLMAHFNAQVLLKDEITEAESAEASVTVGEAPKPAPTPTRRQRKHKK</sequence>
<evidence type="ECO:0000259" key="9">
    <source>
        <dbReference type="PROSITE" id="PS50271"/>
    </source>
</evidence>
<evidence type="ECO:0000256" key="1">
    <source>
        <dbReference type="ARBA" id="ARBA00022723"/>
    </source>
</evidence>
<dbReference type="GO" id="GO:0008270">
    <property type="term" value="F:zinc ion binding"/>
    <property type="evidence" value="ECO:0007669"/>
    <property type="project" value="UniProtKB-KW"/>
</dbReference>
<dbReference type="InterPro" id="IPR000286">
    <property type="entry name" value="HDACs"/>
</dbReference>
<keyword evidence="1" id="KW-0479">Metal-binding</keyword>
<dbReference type="Proteomes" id="UP001175271">
    <property type="component" value="Unassembled WGS sequence"/>
</dbReference>
<dbReference type="PANTHER" id="PTHR24007:SF7">
    <property type="entry name" value="BRCA1-ASSOCIATED PROTEIN"/>
    <property type="match status" value="1"/>
</dbReference>
<dbReference type="PROSITE" id="PS50089">
    <property type="entry name" value="ZF_RING_2"/>
    <property type="match status" value="1"/>
</dbReference>
<dbReference type="SUPFAM" id="SSF57850">
    <property type="entry name" value="RING/U-box"/>
    <property type="match status" value="2"/>
</dbReference>
<dbReference type="InterPro" id="IPR011422">
    <property type="entry name" value="BRAP2/ETP1_RRM"/>
</dbReference>
<dbReference type="InterPro" id="IPR047243">
    <property type="entry name" value="RING-H2_BRAP2"/>
</dbReference>
<feature type="coiled-coil region" evidence="6">
    <location>
        <begin position="940"/>
        <end position="1073"/>
    </location>
</feature>
<organism evidence="10 11">
    <name type="scientific">Steinernema hermaphroditum</name>
    <dbReference type="NCBI Taxonomy" id="289476"/>
    <lineage>
        <taxon>Eukaryota</taxon>
        <taxon>Metazoa</taxon>
        <taxon>Ecdysozoa</taxon>
        <taxon>Nematoda</taxon>
        <taxon>Chromadorea</taxon>
        <taxon>Rhabditida</taxon>
        <taxon>Tylenchina</taxon>
        <taxon>Panagrolaimomorpha</taxon>
        <taxon>Strongyloidoidea</taxon>
        <taxon>Steinernematidae</taxon>
        <taxon>Steinernema</taxon>
    </lineage>
</organism>
<gene>
    <name evidence="10" type="ORF">QR680_001294</name>
</gene>
<dbReference type="InterPro" id="IPR001841">
    <property type="entry name" value="Znf_RING"/>
</dbReference>
<dbReference type="Pfam" id="PF02148">
    <property type="entry name" value="zf-UBP"/>
    <property type="match status" value="1"/>
</dbReference>
<dbReference type="GO" id="GO:0141221">
    <property type="term" value="F:histone deacetylase activity, hydrolytic mechanism"/>
    <property type="evidence" value="ECO:0007669"/>
    <property type="project" value="UniProtKB-EC"/>
</dbReference>
<evidence type="ECO:0000256" key="7">
    <source>
        <dbReference type="SAM" id="MobiDB-lite"/>
    </source>
</evidence>
<evidence type="ECO:0000259" key="8">
    <source>
        <dbReference type="PROSITE" id="PS50089"/>
    </source>
</evidence>
<keyword evidence="6" id="KW-0175">Coiled coil</keyword>
<dbReference type="Pfam" id="PF07576">
    <property type="entry name" value="BRAP2"/>
    <property type="match status" value="1"/>
</dbReference>
<dbReference type="SMART" id="SM00184">
    <property type="entry name" value="RING"/>
    <property type="match status" value="1"/>
</dbReference>
<dbReference type="AlphaFoldDB" id="A0AA39H0G8"/>
<feature type="domain" description="UBP-type" evidence="9">
    <location>
        <begin position="826"/>
        <end position="918"/>
    </location>
</feature>
<evidence type="ECO:0000256" key="2">
    <source>
        <dbReference type="ARBA" id="ARBA00022771"/>
    </source>
</evidence>
<dbReference type="PRINTS" id="PR01270">
    <property type="entry name" value="HDASUPER"/>
</dbReference>
<feature type="region of interest" description="Disordered" evidence="7">
    <location>
        <begin position="563"/>
        <end position="603"/>
    </location>
</feature>
<keyword evidence="2 5" id="KW-0863">Zinc-finger</keyword>
<dbReference type="Gene3D" id="3.30.40.10">
    <property type="entry name" value="Zinc/RING finger domain, C3HC4 (zinc finger)"/>
    <property type="match status" value="2"/>
</dbReference>
<evidence type="ECO:0008006" key="12">
    <source>
        <dbReference type="Google" id="ProtNLM"/>
    </source>
</evidence>
<name>A0AA39H0G8_9BILA</name>
<dbReference type="GO" id="GO:0007265">
    <property type="term" value="P:Ras protein signal transduction"/>
    <property type="evidence" value="ECO:0007669"/>
    <property type="project" value="TreeGrafter"/>
</dbReference>
<dbReference type="EMBL" id="JAUCMV010000005">
    <property type="protein sequence ID" value="KAK0395472.1"/>
    <property type="molecule type" value="Genomic_DNA"/>
</dbReference>
<dbReference type="InterPro" id="IPR023801">
    <property type="entry name" value="His_deacetylse_dom"/>
</dbReference>
<proteinExistence type="predicted"/>
<dbReference type="InterPro" id="IPR013083">
    <property type="entry name" value="Znf_RING/FYVE/PHD"/>
</dbReference>
<reference evidence="10" key="1">
    <citation type="submission" date="2023-06" db="EMBL/GenBank/DDBJ databases">
        <title>Genomic analysis of the entomopathogenic nematode Steinernema hermaphroditum.</title>
        <authorList>
            <person name="Schwarz E.M."/>
            <person name="Heppert J.K."/>
            <person name="Baniya A."/>
            <person name="Schwartz H.T."/>
            <person name="Tan C.-H."/>
            <person name="Antoshechkin I."/>
            <person name="Sternberg P.W."/>
            <person name="Goodrich-Blair H."/>
            <person name="Dillman A.R."/>
        </authorList>
    </citation>
    <scope>NUCLEOTIDE SEQUENCE</scope>
    <source>
        <strain evidence="10">PS9179</strain>
        <tissue evidence="10">Whole animal</tissue>
    </source>
</reference>
<evidence type="ECO:0000256" key="6">
    <source>
        <dbReference type="SAM" id="Coils"/>
    </source>
</evidence>
<dbReference type="Pfam" id="PF00850">
    <property type="entry name" value="Hist_deacetyl"/>
    <property type="match status" value="1"/>
</dbReference>
<dbReference type="PROSITE" id="PS50271">
    <property type="entry name" value="ZF_UBP"/>
    <property type="match status" value="1"/>
</dbReference>
<dbReference type="GO" id="GO:0005737">
    <property type="term" value="C:cytoplasm"/>
    <property type="evidence" value="ECO:0007669"/>
    <property type="project" value="TreeGrafter"/>
</dbReference>
<dbReference type="InterPro" id="IPR023696">
    <property type="entry name" value="Ureohydrolase_dom_sf"/>
</dbReference>
<evidence type="ECO:0000256" key="3">
    <source>
        <dbReference type="ARBA" id="ARBA00022833"/>
    </source>
</evidence>
<dbReference type="PANTHER" id="PTHR24007">
    <property type="entry name" value="BRCA1-ASSOCIATED PROTEIN"/>
    <property type="match status" value="1"/>
</dbReference>
<dbReference type="InterPro" id="IPR037138">
    <property type="entry name" value="His_deacetylse_dom_sf"/>
</dbReference>
<comment type="catalytic activity">
    <reaction evidence="4">
        <text>N(6)-acetyl-L-lysyl-[histone] + H2O = L-lysyl-[histone] + acetate</text>
        <dbReference type="Rhea" id="RHEA:58196"/>
        <dbReference type="Rhea" id="RHEA-COMP:9845"/>
        <dbReference type="Rhea" id="RHEA-COMP:11338"/>
        <dbReference type="ChEBI" id="CHEBI:15377"/>
        <dbReference type="ChEBI" id="CHEBI:29969"/>
        <dbReference type="ChEBI" id="CHEBI:30089"/>
        <dbReference type="ChEBI" id="CHEBI:61930"/>
        <dbReference type="EC" id="3.5.1.98"/>
    </reaction>
</comment>